<protein>
    <recommendedName>
        <fullName evidence="4">Secreted protein</fullName>
    </recommendedName>
</protein>
<name>A0AAI9V7E3_9PEZI</name>
<evidence type="ECO:0000313" key="2">
    <source>
        <dbReference type="EMBL" id="KAK1474773.1"/>
    </source>
</evidence>
<evidence type="ECO:0000313" key="3">
    <source>
        <dbReference type="Proteomes" id="UP001239213"/>
    </source>
</evidence>
<evidence type="ECO:0008006" key="4">
    <source>
        <dbReference type="Google" id="ProtNLM"/>
    </source>
</evidence>
<comment type="caution">
    <text evidence="2">The sequence shown here is derived from an EMBL/GenBank/DDBJ whole genome shotgun (WGS) entry which is preliminary data.</text>
</comment>
<proteinExistence type="predicted"/>
<feature type="signal peptide" evidence="1">
    <location>
        <begin position="1"/>
        <end position="33"/>
    </location>
</feature>
<reference evidence="2" key="1">
    <citation type="submission" date="2016-11" db="EMBL/GenBank/DDBJ databases">
        <title>The genome sequence of Colletotrichum cuscutae.</title>
        <authorList>
            <person name="Baroncelli R."/>
        </authorList>
    </citation>
    <scope>NUCLEOTIDE SEQUENCE</scope>
    <source>
        <strain evidence="2">IMI 304802</strain>
    </source>
</reference>
<dbReference type="AlphaFoldDB" id="A0AAI9V7E3"/>
<sequence length="97" mass="10930">MGRPIASVFCETIFCNLLSLPCLLALLMHLGWAAVRGVAGIPGPPRARLVQPCSRSLIDVRTMMNTSWLRHSVAVKAELDFQTSRWTWPVLFFICMR</sequence>
<gene>
    <name evidence="2" type="ORF">CCUS01_05398</name>
</gene>
<evidence type="ECO:0000256" key="1">
    <source>
        <dbReference type="SAM" id="SignalP"/>
    </source>
</evidence>
<keyword evidence="1" id="KW-0732">Signal</keyword>
<dbReference type="Proteomes" id="UP001239213">
    <property type="component" value="Unassembled WGS sequence"/>
</dbReference>
<feature type="chain" id="PRO_5042595955" description="Secreted protein" evidence="1">
    <location>
        <begin position="34"/>
        <end position="97"/>
    </location>
</feature>
<accession>A0AAI9V7E3</accession>
<keyword evidence="3" id="KW-1185">Reference proteome</keyword>
<dbReference type="EMBL" id="MPDP01000157">
    <property type="protein sequence ID" value="KAK1474773.1"/>
    <property type="molecule type" value="Genomic_DNA"/>
</dbReference>
<organism evidence="2 3">
    <name type="scientific">Colletotrichum cuscutae</name>
    <dbReference type="NCBI Taxonomy" id="1209917"/>
    <lineage>
        <taxon>Eukaryota</taxon>
        <taxon>Fungi</taxon>
        <taxon>Dikarya</taxon>
        <taxon>Ascomycota</taxon>
        <taxon>Pezizomycotina</taxon>
        <taxon>Sordariomycetes</taxon>
        <taxon>Hypocreomycetidae</taxon>
        <taxon>Glomerellales</taxon>
        <taxon>Glomerellaceae</taxon>
        <taxon>Colletotrichum</taxon>
        <taxon>Colletotrichum acutatum species complex</taxon>
    </lineage>
</organism>